<dbReference type="FunFam" id="3.30.70.270:FF:000001">
    <property type="entry name" value="Diguanylate cyclase domain protein"/>
    <property type="match status" value="1"/>
</dbReference>
<evidence type="ECO:0000313" key="2">
    <source>
        <dbReference type="EMBL" id="XAG20796.1"/>
    </source>
</evidence>
<dbReference type="EMBL" id="CP095338">
    <property type="protein sequence ID" value="XAG20796.1"/>
    <property type="molecule type" value="Genomic_DNA"/>
</dbReference>
<name>A0AAU6SLB5_UNCXX</name>
<feature type="domain" description="GGDEF" evidence="1">
    <location>
        <begin position="169"/>
        <end position="301"/>
    </location>
</feature>
<dbReference type="PROSITE" id="PS50887">
    <property type="entry name" value="GGDEF"/>
    <property type="match status" value="1"/>
</dbReference>
<accession>A0AAU6SLB5</accession>
<dbReference type="InterPro" id="IPR000160">
    <property type="entry name" value="GGDEF_dom"/>
</dbReference>
<sequence length="302" mass="34325">MPEKALFREEDVDKLQNFHSAYKKTVAKYHACRLDFFYKLFCFSHSTGDVSTTDIKNLLSALEIISTLKSNAVDEVSTHSLFIEIEKQQKKLVEQGEMVIEILKADRIQTDSIHKLIVIMKQFDVLLNRLDLGLTASLTDVDELTSLLNRAAFERTVKKLQAQSSRSGEMLSLAIIDADHFKEVNDTYGHNFGDYVLEELADCFEKHIRPLDSVYRYGGEEFLVLLPNTDTEQAERVMNRLREEVAKLPLSNDGISVAQTVSIGIASLECDEDPDEAIERADEALYKAKDTGRNKVILWQDK</sequence>
<dbReference type="InterPro" id="IPR050469">
    <property type="entry name" value="Diguanylate_Cyclase"/>
</dbReference>
<dbReference type="SMART" id="SM00267">
    <property type="entry name" value="GGDEF"/>
    <property type="match status" value="1"/>
</dbReference>
<dbReference type="AlphaFoldDB" id="A0AAU6SLB5"/>
<dbReference type="CDD" id="cd01949">
    <property type="entry name" value="GGDEF"/>
    <property type="match status" value="1"/>
</dbReference>
<dbReference type="SUPFAM" id="SSF55073">
    <property type="entry name" value="Nucleotide cyclase"/>
    <property type="match status" value="1"/>
</dbReference>
<evidence type="ECO:0000259" key="1">
    <source>
        <dbReference type="PROSITE" id="PS50887"/>
    </source>
</evidence>
<gene>
    <name evidence="2" type="ORF">MRN70_10885</name>
</gene>
<dbReference type="GO" id="GO:0043709">
    <property type="term" value="P:cell adhesion involved in single-species biofilm formation"/>
    <property type="evidence" value="ECO:0007669"/>
    <property type="project" value="TreeGrafter"/>
</dbReference>
<dbReference type="InterPro" id="IPR043128">
    <property type="entry name" value="Rev_trsase/Diguanyl_cyclase"/>
</dbReference>
<dbReference type="PANTHER" id="PTHR45138">
    <property type="entry name" value="REGULATORY COMPONENTS OF SENSORY TRANSDUCTION SYSTEM"/>
    <property type="match status" value="1"/>
</dbReference>
<dbReference type="GO" id="GO:0052621">
    <property type="term" value="F:diguanylate cyclase activity"/>
    <property type="evidence" value="ECO:0007669"/>
    <property type="project" value="TreeGrafter"/>
</dbReference>
<reference evidence="2" key="1">
    <citation type="submission" date="2022-03" db="EMBL/GenBank/DDBJ databases">
        <title>Sea Food Isolates.</title>
        <authorList>
            <person name="Li c."/>
        </authorList>
    </citation>
    <scope>NUCLEOTIDE SEQUENCE</scope>
    <source>
        <strain evidence="2">19PA01SH03</strain>
    </source>
</reference>
<dbReference type="InterPro" id="IPR029787">
    <property type="entry name" value="Nucleotide_cyclase"/>
</dbReference>
<dbReference type="NCBIfam" id="TIGR00254">
    <property type="entry name" value="GGDEF"/>
    <property type="match status" value="1"/>
</dbReference>
<dbReference type="Pfam" id="PF00990">
    <property type="entry name" value="GGDEF"/>
    <property type="match status" value="1"/>
</dbReference>
<dbReference type="Gene3D" id="3.30.70.270">
    <property type="match status" value="1"/>
</dbReference>
<dbReference type="PANTHER" id="PTHR45138:SF9">
    <property type="entry name" value="DIGUANYLATE CYCLASE DGCM-RELATED"/>
    <property type="match status" value="1"/>
</dbReference>
<protein>
    <submittedName>
        <fullName evidence="2">GGDEF domain-containing protein</fullName>
    </submittedName>
</protein>
<organism evidence="2">
    <name type="scientific">bacterium 19PA01SH03</name>
    <dbReference type="NCBI Taxonomy" id="2920705"/>
    <lineage>
        <taxon>Bacteria</taxon>
    </lineage>
</organism>
<dbReference type="GO" id="GO:1902201">
    <property type="term" value="P:negative regulation of bacterial-type flagellum-dependent cell motility"/>
    <property type="evidence" value="ECO:0007669"/>
    <property type="project" value="TreeGrafter"/>
</dbReference>
<proteinExistence type="predicted"/>
<dbReference type="GO" id="GO:0005886">
    <property type="term" value="C:plasma membrane"/>
    <property type="evidence" value="ECO:0007669"/>
    <property type="project" value="TreeGrafter"/>
</dbReference>